<dbReference type="PANTHER" id="PTHR12147">
    <property type="entry name" value="METALLOPEPTIDASE M28 FAMILY MEMBER"/>
    <property type="match status" value="1"/>
</dbReference>
<dbReference type="FunFam" id="3.40.630.10:FF:000042">
    <property type="entry name" value="Peptide hydrolase"/>
    <property type="match status" value="1"/>
</dbReference>
<feature type="domain" description="Peptidase M28" evidence="10">
    <location>
        <begin position="233"/>
        <end position="427"/>
    </location>
</feature>
<gene>
    <name evidence="11" type="ORF">BN980_GECA02s03046g</name>
</gene>
<evidence type="ECO:0000256" key="5">
    <source>
        <dbReference type="ARBA" id="ARBA00022729"/>
    </source>
</evidence>
<dbReference type="SUPFAM" id="SSF53187">
    <property type="entry name" value="Zn-dependent exopeptidases"/>
    <property type="match status" value="1"/>
</dbReference>
<sequence length="438" mass="49290">MKYLQYIVPLVAATEAVPLLSTLDWLSGSESKLLQNPLNYINGLKDASVNKAQDNELTKAEMVKKFFATNKFDPNTKSYKSRLLETSEGEYVIAQDDDQVDEQRRQGKFMDITDHYDFYEQLKQQTVEPIVVDYPTNVSHYDTITHKLLPTLEKANLVEHLSNFSSYHTRYYKSDTGLESSLWLFNQILDVVKSAGREEDIEVFPFDHPWAQKSVIARIHGKNSKGSTDSSEKKDESVVVISAHLDSTNLILPSILAAPGADDNGSGSVTILEAFRALIAGGFEPLNTVEFHWYSAEEGGLLGSQAVLTEYKARKVPVKAQLQQDMTGYVKDPANERFGVITDFVDARLTNFVELIIKEYTQLPYIEDVCGYACSDHASGTKVGYPSAFVIEDKFSDINPFVHTIKDTMDRLSFDHMLQHAKLTLAFAYELGHYSFAE</sequence>
<dbReference type="GO" id="GO:0008235">
    <property type="term" value="F:metalloexopeptidase activity"/>
    <property type="evidence" value="ECO:0007669"/>
    <property type="project" value="InterPro"/>
</dbReference>
<dbReference type="EMBL" id="CCBN010000002">
    <property type="protein sequence ID" value="CDO51922.1"/>
    <property type="molecule type" value="Genomic_DNA"/>
</dbReference>
<keyword evidence="2 11" id="KW-0031">Aminopeptidase</keyword>
<dbReference type="OrthoDB" id="2214at2759"/>
<keyword evidence="12" id="KW-1185">Reference proteome</keyword>
<dbReference type="InterPro" id="IPR007484">
    <property type="entry name" value="Peptidase_M28"/>
</dbReference>
<dbReference type="Pfam" id="PF04389">
    <property type="entry name" value="Peptidase_M28"/>
    <property type="match status" value="1"/>
</dbReference>
<keyword evidence="4 9" id="KW-0479">Metal-binding</keyword>
<dbReference type="InterPro" id="IPR045175">
    <property type="entry name" value="M28_fam"/>
</dbReference>
<evidence type="ECO:0000256" key="9">
    <source>
        <dbReference type="RuleBase" id="RU361240"/>
    </source>
</evidence>
<evidence type="ECO:0000256" key="1">
    <source>
        <dbReference type="ARBA" id="ARBA00001947"/>
    </source>
</evidence>
<dbReference type="EC" id="3.4.-.-" evidence="9"/>
<evidence type="ECO:0000256" key="6">
    <source>
        <dbReference type="ARBA" id="ARBA00022801"/>
    </source>
</evidence>
<evidence type="ECO:0000259" key="10">
    <source>
        <dbReference type="Pfam" id="PF04389"/>
    </source>
</evidence>
<accession>A0A0J9X468</accession>
<dbReference type="STRING" id="1173061.A0A0J9X468"/>
<evidence type="ECO:0000256" key="2">
    <source>
        <dbReference type="ARBA" id="ARBA00022438"/>
    </source>
</evidence>
<organism evidence="11 12">
    <name type="scientific">Geotrichum candidum</name>
    <name type="common">Oospora lactis</name>
    <name type="synonym">Dipodascus geotrichum</name>
    <dbReference type="NCBI Taxonomy" id="1173061"/>
    <lineage>
        <taxon>Eukaryota</taxon>
        <taxon>Fungi</taxon>
        <taxon>Dikarya</taxon>
        <taxon>Ascomycota</taxon>
        <taxon>Saccharomycotina</taxon>
        <taxon>Dipodascomycetes</taxon>
        <taxon>Dipodascales</taxon>
        <taxon>Dipodascaceae</taxon>
        <taxon>Geotrichum</taxon>
    </lineage>
</organism>
<evidence type="ECO:0000256" key="7">
    <source>
        <dbReference type="ARBA" id="ARBA00022833"/>
    </source>
</evidence>
<reference evidence="11" key="1">
    <citation type="submission" date="2014-03" db="EMBL/GenBank/DDBJ databases">
        <authorList>
            <person name="Casaregola S."/>
        </authorList>
    </citation>
    <scope>NUCLEOTIDE SEQUENCE [LARGE SCALE GENOMIC DNA]</scope>
    <source>
        <strain evidence="11">CLIB 918</strain>
    </source>
</reference>
<evidence type="ECO:0000256" key="3">
    <source>
        <dbReference type="ARBA" id="ARBA00022670"/>
    </source>
</evidence>
<keyword evidence="3 9" id="KW-0645">Protease</keyword>
<name>A0A0J9X468_GEOCN</name>
<dbReference type="PANTHER" id="PTHR12147:SF56">
    <property type="entry name" value="AMINOPEPTIDASE YDR415C-RELATED"/>
    <property type="match status" value="1"/>
</dbReference>
<keyword evidence="7 9" id="KW-0862">Zinc</keyword>
<dbReference type="Gene3D" id="3.40.630.10">
    <property type="entry name" value="Zn peptidases"/>
    <property type="match status" value="1"/>
</dbReference>
<protein>
    <recommendedName>
        <fullName evidence="9">Peptide hydrolase</fullName>
        <ecNumber evidence="9">3.4.-.-</ecNumber>
    </recommendedName>
</protein>
<evidence type="ECO:0000313" key="11">
    <source>
        <dbReference type="EMBL" id="CDO51922.1"/>
    </source>
</evidence>
<keyword evidence="5" id="KW-0732">Signal</keyword>
<evidence type="ECO:0000256" key="4">
    <source>
        <dbReference type="ARBA" id="ARBA00022723"/>
    </source>
</evidence>
<evidence type="ECO:0000256" key="8">
    <source>
        <dbReference type="ARBA" id="ARBA00043962"/>
    </source>
</evidence>
<evidence type="ECO:0000313" key="12">
    <source>
        <dbReference type="Proteomes" id="UP000242525"/>
    </source>
</evidence>
<dbReference type="Proteomes" id="UP000242525">
    <property type="component" value="Unassembled WGS sequence"/>
</dbReference>
<dbReference type="GO" id="GO:0004177">
    <property type="term" value="F:aminopeptidase activity"/>
    <property type="evidence" value="ECO:0007669"/>
    <property type="project" value="UniProtKB-KW"/>
</dbReference>
<proteinExistence type="inferred from homology"/>
<dbReference type="GO" id="GO:0046872">
    <property type="term" value="F:metal ion binding"/>
    <property type="evidence" value="ECO:0007669"/>
    <property type="project" value="UniProtKB-KW"/>
</dbReference>
<comment type="cofactor">
    <cofactor evidence="1">
        <name>Zn(2+)</name>
        <dbReference type="ChEBI" id="CHEBI:29105"/>
    </cofactor>
</comment>
<dbReference type="AlphaFoldDB" id="A0A0J9X468"/>
<keyword evidence="6 9" id="KW-0378">Hydrolase</keyword>
<dbReference type="GO" id="GO:0006508">
    <property type="term" value="P:proteolysis"/>
    <property type="evidence" value="ECO:0007669"/>
    <property type="project" value="UniProtKB-KW"/>
</dbReference>
<comment type="caution">
    <text evidence="11">The sequence shown here is derived from an EMBL/GenBank/DDBJ whole genome shotgun (WGS) entry which is preliminary data.</text>
</comment>
<dbReference type="CDD" id="cd03879">
    <property type="entry name" value="M28_AAP"/>
    <property type="match status" value="1"/>
</dbReference>
<comment type="similarity">
    <text evidence="8">Belongs to the peptidase M28 family. M28E subfamily.</text>
</comment>